<dbReference type="InterPro" id="IPR011009">
    <property type="entry name" value="Kinase-like_dom_sf"/>
</dbReference>
<evidence type="ECO:0000256" key="11">
    <source>
        <dbReference type="ARBA" id="ARBA00071614"/>
    </source>
</evidence>
<reference evidence="16" key="1">
    <citation type="submission" date="2023-07" db="EMBL/GenBank/DDBJ databases">
        <title>Chromosome-level Genome Assembly of Striped Snakehead (Channa striata).</title>
        <authorList>
            <person name="Liu H."/>
        </authorList>
    </citation>
    <scope>NUCLEOTIDE SEQUENCE</scope>
    <source>
        <strain evidence="16">Gz</strain>
        <tissue evidence="16">Muscle</tissue>
    </source>
</reference>
<dbReference type="PANTHER" id="PTHR37397:SF1">
    <property type="entry name" value="LTD DOMAIN-CONTAINING PROTEIN"/>
    <property type="match status" value="1"/>
</dbReference>
<organism evidence="16 17">
    <name type="scientific">Channa striata</name>
    <name type="common">Snakehead murrel</name>
    <name type="synonym">Ophicephalus striatus</name>
    <dbReference type="NCBI Taxonomy" id="64152"/>
    <lineage>
        <taxon>Eukaryota</taxon>
        <taxon>Metazoa</taxon>
        <taxon>Chordata</taxon>
        <taxon>Craniata</taxon>
        <taxon>Vertebrata</taxon>
        <taxon>Euteleostomi</taxon>
        <taxon>Actinopterygii</taxon>
        <taxon>Neopterygii</taxon>
        <taxon>Teleostei</taxon>
        <taxon>Neoteleostei</taxon>
        <taxon>Acanthomorphata</taxon>
        <taxon>Anabantaria</taxon>
        <taxon>Anabantiformes</taxon>
        <taxon>Channoidei</taxon>
        <taxon>Channidae</taxon>
        <taxon>Channa</taxon>
    </lineage>
</organism>
<feature type="region of interest" description="Disordered" evidence="13">
    <location>
        <begin position="1"/>
        <end position="39"/>
    </location>
</feature>
<dbReference type="Pfam" id="PF00069">
    <property type="entry name" value="Pkinase"/>
    <property type="match status" value="1"/>
</dbReference>
<name>A0AA88LK17_CHASR</name>
<dbReference type="EC" id="2.7.11.1" evidence="2"/>
<keyword evidence="4" id="KW-0723">Serine/threonine-protein kinase</keyword>
<dbReference type="EMBL" id="JAUPFM010000019">
    <property type="protein sequence ID" value="KAK2820249.1"/>
    <property type="molecule type" value="Genomic_DNA"/>
</dbReference>
<dbReference type="GO" id="GO:0005524">
    <property type="term" value="F:ATP binding"/>
    <property type="evidence" value="ECO:0007669"/>
    <property type="project" value="UniProtKB-KW"/>
</dbReference>
<evidence type="ECO:0000256" key="12">
    <source>
        <dbReference type="ARBA" id="ARBA00081824"/>
    </source>
</evidence>
<sequence length="1386" mass="151179">MQDHGGERQVASSLPHSVKASLSLSPSGPGRVGSGGGSPTSKMGYCGGVPVEDMQALAITSLSAADVSKQYEHIRELGKGTYGKVDLVAHRTQGTKMALKFVTKSKTKLKSFLREYSLTGSLSCSPFIIKVLDVLFETEDSYVFGQEYAPAGDLFDIIPPQVGLPEEMVKRCMQQLGLALDFMHSKNLVHRDVKPENVLLFDRECRRIKLADFGMTRRVGCRVKRVSGTIPYTAPEVCRASRTEGFLVTTSLDVWAFGVLVFCMLTGNFPWEAALQADAFYEEFRRWQKAGCPVGTYPSQWRRFTDDALRMFQRLLAAEPEKRCGVKDVFCFVKYELVSELRRRASCRAKRGERHPEPSTPPGTSCLRPAPLKRSVLSDPLSPREEPGQHPSPGRDKNKSQMEERRGGRERGREGERASLAGITPPPVSLTAHSPGGRKCCFVNEGSGGAHQHKLQRRFFPDHRPPLYDPPAASPRCNRRHLGRGRARKRGTIRLRIMVLSLAWGLCLCLAVVRGDPCLIISEVNADNPRLDTTEFVELYHTSGQRASLDGYTLVFYNGNGNVAYKVLDLKGYSTDDRGFFLVGSVDMLPKPAILLPPNTVQNGPDAIVLYHTSAARYGEKMNVTAVGLVDAVVYMTRRTGGAEFLAEILTPGEAAFVEDETALEGDESIERCLLSDDRWGFQVSSPSPGQRNNCTPPAAPAASPVITELKLGGGQVDGFVELTEAPAAEVHERRRVRGRGHLRGRASDFPVGSPLSQMQPLDAFVFAGPGNKPSANLTETLIPGRHPHQLSTSLREGGFYLSRCGVATWARDPGVFWEAPQTPEQPNQCPWPKICPHSIMNPGGTDTPPHLAPWGNSDFLINELNTDTPGAAEDGEYIELWHPSGRRVSLQGIWILLFSAHNNRPYREISLSGHFTTSKGYFLLGSDRLVPAPSLRLPPNTIQNGPDAVALYRSPSGPPSAAQRGIPTKGLLDAVVYRQRGSDREAQELSKALTPGQLPLLEDPEVLPDDEALSRCRGLYPSDLSAFSVAPTTPLRENICPRPPPAPEDVVINEVASGHWTNHSQQRAFVELQGPPMTSLLGLVLTVFDQERSGTIIALPLTGSIDQDGFYIVGNVTGADQTFPDGSTVPVRGAVVLCYDLFSVCRAGTALTNSSLRDVLVFSEKQQLLSSLSTSRGRHVIPALRSVEDGPVSLSRCSCCEVRSPSSWTTSSPTPARTNLCPSSAFSSQIDLCLGPLSSDWQEQSADCGALIQGLRDAEVANYLEQRCHCGISALYLQGANFTCVSGWLRVWGNIQALSDHQKDLIIQTSHANPSSAQGDACSSPTTGRYISTASTLGLQIGLIAAVLLLLGLGAALFTYFYRKRHPLDYYTMELSEHGEGLTDL</sequence>
<dbReference type="Gene3D" id="1.10.510.10">
    <property type="entry name" value="Transferase(Phosphotransferase) domain 1"/>
    <property type="match status" value="1"/>
</dbReference>
<feature type="domain" description="Protein kinase" evidence="15">
    <location>
        <begin position="71"/>
        <end position="338"/>
    </location>
</feature>
<evidence type="ECO:0000256" key="3">
    <source>
        <dbReference type="ARBA" id="ARBA00022490"/>
    </source>
</evidence>
<keyword evidence="14" id="KW-0812">Transmembrane</keyword>
<keyword evidence="5" id="KW-0808">Transferase</keyword>
<feature type="compositionally biased region" description="Basic and acidic residues" evidence="13">
    <location>
        <begin position="382"/>
        <end position="417"/>
    </location>
</feature>
<evidence type="ECO:0000256" key="8">
    <source>
        <dbReference type="ARBA" id="ARBA00022840"/>
    </source>
</evidence>
<dbReference type="FunFam" id="1.10.510.10:FF:000337">
    <property type="entry name" value="Serine/threonine-protein kinase SBK1"/>
    <property type="match status" value="1"/>
</dbReference>
<keyword evidence="17" id="KW-1185">Reference proteome</keyword>
<dbReference type="GO" id="GO:0005737">
    <property type="term" value="C:cytoplasm"/>
    <property type="evidence" value="ECO:0007669"/>
    <property type="project" value="UniProtKB-SubCell"/>
</dbReference>
<accession>A0AA88LK17</accession>
<comment type="subcellular location">
    <subcellularLocation>
        <location evidence="1">Cytoplasm</location>
    </subcellularLocation>
</comment>
<keyword evidence="6" id="KW-0547">Nucleotide-binding</keyword>
<evidence type="ECO:0000256" key="5">
    <source>
        <dbReference type="ARBA" id="ARBA00022679"/>
    </source>
</evidence>
<evidence type="ECO:0000256" key="6">
    <source>
        <dbReference type="ARBA" id="ARBA00022741"/>
    </source>
</evidence>
<evidence type="ECO:0000256" key="10">
    <source>
        <dbReference type="ARBA" id="ARBA00048679"/>
    </source>
</evidence>
<dbReference type="PROSITE" id="PS50011">
    <property type="entry name" value="PROTEIN_KINASE_DOM"/>
    <property type="match status" value="1"/>
</dbReference>
<protein>
    <recommendedName>
        <fullName evidence="11">Serine/threonine-protein kinase SBK1</fullName>
        <ecNumber evidence="2">2.7.11.1</ecNumber>
    </recommendedName>
    <alternativeName>
        <fullName evidence="12">SH3 domain-binding kinase 1</fullName>
    </alternativeName>
</protein>
<keyword evidence="3" id="KW-0963">Cytoplasm</keyword>
<comment type="catalytic activity">
    <reaction evidence="10">
        <text>L-seryl-[protein] + ATP = O-phospho-L-seryl-[protein] + ADP + H(+)</text>
        <dbReference type="Rhea" id="RHEA:17989"/>
        <dbReference type="Rhea" id="RHEA-COMP:9863"/>
        <dbReference type="Rhea" id="RHEA-COMP:11604"/>
        <dbReference type="ChEBI" id="CHEBI:15378"/>
        <dbReference type="ChEBI" id="CHEBI:29999"/>
        <dbReference type="ChEBI" id="CHEBI:30616"/>
        <dbReference type="ChEBI" id="CHEBI:83421"/>
        <dbReference type="ChEBI" id="CHEBI:456216"/>
        <dbReference type="EC" id="2.7.11.1"/>
    </reaction>
</comment>
<dbReference type="PANTHER" id="PTHR37397">
    <property type="entry name" value="SI:CH211-183D21.1"/>
    <property type="match status" value="1"/>
</dbReference>
<keyword evidence="14" id="KW-1133">Transmembrane helix</keyword>
<feature type="transmembrane region" description="Helical" evidence="14">
    <location>
        <begin position="1338"/>
        <end position="1363"/>
    </location>
</feature>
<dbReference type="CDD" id="cd13987">
    <property type="entry name" value="STKc_SBK1"/>
    <property type="match status" value="1"/>
</dbReference>
<evidence type="ECO:0000256" key="2">
    <source>
        <dbReference type="ARBA" id="ARBA00012513"/>
    </source>
</evidence>
<keyword evidence="14" id="KW-0472">Membrane</keyword>
<proteinExistence type="predicted"/>
<evidence type="ECO:0000256" key="14">
    <source>
        <dbReference type="SAM" id="Phobius"/>
    </source>
</evidence>
<evidence type="ECO:0000256" key="13">
    <source>
        <dbReference type="SAM" id="MobiDB-lite"/>
    </source>
</evidence>
<dbReference type="SMART" id="SM00220">
    <property type="entry name" value="S_TKc"/>
    <property type="match status" value="1"/>
</dbReference>
<evidence type="ECO:0000313" key="17">
    <source>
        <dbReference type="Proteomes" id="UP001187415"/>
    </source>
</evidence>
<evidence type="ECO:0000313" key="16">
    <source>
        <dbReference type="EMBL" id="KAK2820249.1"/>
    </source>
</evidence>
<evidence type="ECO:0000256" key="7">
    <source>
        <dbReference type="ARBA" id="ARBA00022777"/>
    </source>
</evidence>
<evidence type="ECO:0000256" key="9">
    <source>
        <dbReference type="ARBA" id="ARBA00047899"/>
    </source>
</evidence>
<keyword evidence="7" id="KW-0418">Kinase</keyword>
<evidence type="ECO:0000259" key="15">
    <source>
        <dbReference type="PROSITE" id="PS50011"/>
    </source>
</evidence>
<evidence type="ECO:0000256" key="1">
    <source>
        <dbReference type="ARBA" id="ARBA00004496"/>
    </source>
</evidence>
<comment type="caution">
    <text evidence="16">The sequence shown here is derived from an EMBL/GenBank/DDBJ whole genome shotgun (WGS) entry which is preliminary data.</text>
</comment>
<dbReference type="Proteomes" id="UP001187415">
    <property type="component" value="Unassembled WGS sequence"/>
</dbReference>
<dbReference type="SUPFAM" id="SSF56112">
    <property type="entry name" value="Protein kinase-like (PK-like)"/>
    <property type="match status" value="1"/>
</dbReference>
<comment type="catalytic activity">
    <reaction evidence="9">
        <text>L-threonyl-[protein] + ATP = O-phospho-L-threonyl-[protein] + ADP + H(+)</text>
        <dbReference type="Rhea" id="RHEA:46608"/>
        <dbReference type="Rhea" id="RHEA-COMP:11060"/>
        <dbReference type="Rhea" id="RHEA-COMP:11605"/>
        <dbReference type="ChEBI" id="CHEBI:15378"/>
        <dbReference type="ChEBI" id="CHEBI:30013"/>
        <dbReference type="ChEBI" id="CHEBI:30616"/>
        <dbReference type="ChEBI" id="CHEBI:61977"/>
        <dbReference type="ChEBI" id="CHEBI:456216"/>
        <dbReference type="EC" id="2.7.11.1"/>
    </reaction>
</comment>
<dbReference type="PROSITE" id="PS00108">
    <property type="entry name" value="PROTEIN_KINASE_ST"/>
    <property type="match status" value="1"/>
</dbReference>
<feature type="region of interest" description="Disordered" evidence="13">
    <location>
        <begin position="347"/>
        <end position="435"/>
    </location>
</feature>
<dbReference type="InterPro" id="IPR000719">
    <property type="entry name" value="Prot_kinase_dom"/>
</dbReference>
<evidence type="ECO:0000256" key="4">
    <source>
        <dbReference type="ARBA" id="ARBA00022527"/>
    </source>
</evidence>
<dbReference type="InterPro" id="IPR008271">
    <property type="entry name" value="Ser/Thr_kinase_AS"/>
</dbReference>
<gene>
    <name evidence="16" type="ORF">Q5P01_023208</name>
</gene>
<keyword evidence="8" id="KW-0067">ATP-binding</keyword>
<dbReference type="GO" id="GO:0004674">
    <property type="term" value="F:protein serine/threonine kinase activity"/>
    <property type="evidence" value="ECO:0007669"/>
    <property type="project" value="UniProtKB-KW"/>
</dbReference>